<dbReference type="InterPro" id="IPR003838">
    <property type="entry name" value="ABC3_permease_C"/>
</dbReference>
<proteinExistence type="predicted"/>
<feature type="transmembrane region" description="Helical" evidence="6">
    <location>
        <begin position="300"/>
        <end position="321"/>
    </location>
</feature>
<comment type="caution">
    <text evidence="9">The sequence shown here is derived from an EMBL/GenBank/DDBJ whole genome shotgun (WGS) entry which is preliminary data.</text>
</comment>
<accession>A0ABV3ZB73</accession>
<dbReference type="EMBL" id="JAULBC010000001">
    <property type="protein sequence ID" value="MEX6686341.1"/>
    <property type="molecule type" value="Genomic_DNA"/>
</dbReference>
<feature type="transmembrane region" description="Helical" evidence="6">
    <location>
        <begin position="446"/>
        <end position="467"/>
    </location>
</feature>
<evidence type="ECO:0000259" key="8">
    <source>
        <dbReference type="Pfam" id="PF12704"/>
    </source>
</evidence>
<reference evidence="9 10" key="1">
    <citation type="submission" date="2023-07" db="EMBL/GenBank/DDBJ databases">
        <authorList>
            <person name="Lian W.-H."/>
        </authorList>
    </citation>
    <scope>NUCLEOTIDE SEQUENCE [LARGE SCALE GENOMIC DNA]</scope>
    <source>
        <strain evidence="9 10">SYSU DXS3180</strain>
    </source>
</reference>
<dbReference type="PANTHER" id="PTHR30572:SF18">
    <property type="entry name" value="ABC-TYPE MACROLIDE FAMILY EXPORT SYSTEM PERMEASE COMPONENT 2"/>
    <property type="match status" value="1"/>
</dbReference>
<dbReference type="Proteomes" id="UP001560573">
    <property type="component" value="Unassembled WGS sequence"/>
</dbReference>
<keyword evidence="4 6" id="KW-1133">Transmembrane helix</keyword>
<keyword evidence="10" id="KW-1185">Reference proteome</keyword>
<dbReference type="InterPro" id="IPR025857">
    <property type="entry name" value="MacB_PCD"/>
</dbReference>
<dbReference type="PANTHER" id="PTHR30572">
    <property type="entry name" value="MEMBRANE COMPONENT OF TRANSPORTER-RELATED"/>
    <property type="match status" value="1"/>
</dbReference>
<feature type="transmembrane region" description="Helical" evidence="6">
    <location>
        <begin position="398"/>
        <end position="422"/>
    </location>
</feature>
<feature type="transmembrane region" description="Helical" evidence="6">
    <location>
        <begin position="743"/>
        <end position="764"/>
    </location>
</feature>
<gene>
    <name evidence="9" type="ORF">QTN47_02485</name>
</gene>
<feature type="domain" description="ABC3 transporter permease C-terminal" evidence="7">
    <location>
        <begin position="692"/>
        <end position="804"/>
    </location>
</feature>
<evidence type="ECO:0000256" key="2">
    <source>
        <dbReference type="ARBA" id="ARBA00022475"/>
    </source>
</evidence>
<keyword evidence="5 6" id="KW-0472">Membrane</keyword>
<protein>
    <submittedName>
        <fullName evidence="9">ABC transporter permease</fullName>
    </submittedName>
</protein>
<dbReference type="Pfam" id="PF02687">
    <property type="entry name" value="FtsX"/>
    <property type="match status" value="2"/>
</dbReference>
<evidence type="ECO:0000313" key="9">
    <source>
        <dbReference type="EMBL" id="MEX6686341.1"/>
    </source>
</evidence>
<evidence type="ECO:0000256" key="3">
    <source>
        <dbReference type="ARBA" id="ARBA00022692"/>
    </source>
</evidence>
<comment type="subcellular location">
    <subcellularLocation>
        <location evidence="1">Cell membrane</location>
        <topology evidence="1">Multi-pass membrane protein</topology>
    </subcellularLocation>
</comment>
<evidence type="ECO:0000259" key="7">
    <source>
        <dbReference type="Pfam" id="PF02687"/>
    </source>
</evidence>
<feature type="domain" description="MacB-like periplasmic core" evidence="8">
    <location>
        <begin position="20"/>
        <end position="259"/>
    </location>
</feature>
<evidence type="ECO:0000256" key="6">
    <source>
        <dbReference type="SAM" id="Phobius"/>
    </source>
</evidence>
<evidence type="ECO:0000256" key="5">
    <source>
        <dbReference type="ARBA" id="ARBA00023136"/>
    </source>
</evidence>
<keyword evidence="3 6" id="KW-0812">Transmembrane</keyword>
<dbReference type="RefSeq" id="WP_369327734.1">
    <property type="nucleotide sequence ID" value="NZ_JAULBC010000001.1"/>
</dbReference>
<dbReference type="InterPro" id="IPR050250">
    <property type="entry name" value="Macrolide_Exporter_MacB"/>
</dbReference>
<dbReference type="Pfam" id="PF12704">
    <property type="entry name" value="MacB_PCD"/>
    <property type="match status" value="1"/>
</dbReference>
<feature type="transmembrane region" description="Helical" evidence="6">
    <location>
        <begin position="356"/>
        <end position="378"/>
    </location>
</feature>
<keyword evidence="2" id="KW-1003">Cell membrane</keyword>
<feature type="transmembrane region" description="Helical" evidence="6">
    <location>
        <begin position="21"/>
        <end position="42"/>
    </location>
</feature>
<evidence type="ECO:0000256" key="1">
    <source>
        <dbReference type="ARBA" id="ARBA00004651"/>
    </source>
</evidence>
<feature type="transmembrane region" description="Helical" evidence="6">
    <location>
        <begin position="686"/>
        <end position="708"/>
    </location>
</feature>
<evidence type="ECO:0000256" key="4">
    <source>
        <dbReference type="ARBA" id="ARBA00022989"/>
    </source>
</evidence>
<feature type="transmembrane region" description="Helical" evidence="6">
    <location>
        <begin position="776"/>
        <end position="798"/>
    </location>
</feature>
<feature type="domain" description="ABC3 transporter permease C-terminal" evidence="7">
    <location>
        <begin position="308"/>
        <end position="420"/>
    </location>
</feature>
<evidence type="ECO:0000313" key="10">
    <source>
        <dbReference type="Proteomes" id="UP001560573"/>
    </source>
</evidence>
<sequence length="812" mass="89231">MLKNYFTIAWRNIVKNKTFSLINIVGLAVSMSVCFLIMLIIADQKGYDQFHANRDRIYRIETAGKNGNEMKTATSAMPLADALQKDYTGIEASARLVKNIGGDVLYKDKIASGGGYFADGNLFKVMDFKLKQGDVQSALENPYSMVISEEMAAQLFPNENPLGKTIKFNDTGINPGGPETGNKETPYGTFNITGVLASNPGKTTLPFKLLASLSTLNGLARDSILNYASNDWNNVWANYTYVLLQKGRSKADLQNTLDRISQRQYPKGNDNQFAYKARSITDITPGDLISNPTNTAVPKMVLIVLSVLCTIVMLSACLNYTNLSIARLLTRAKEVGVRKVSGATRKQIFTQFITEAVVVALVSLVLSLFILLLLQQLFSGLWLNTIFNISFNHSPKLYLAFIGFSILVGIIAGLLPSIYVSLFKPADIFKKLNNIVLFKRLTLRKVLLTIQFCVSLIFIITTSLIYLQGKHVLNFDYGFNKENVVNIKLFKSGNYSRFAQAVSAEKNILTVSACASLPSAGAQNSTIVYKSENLKDSIRSNYLDIDAGCLNVWGLQLIAGKNLPAIPTEATDHYVLINEKMVSDFGYASAQQAVGNHMLLDGNDVEIVGVVKDFQFLDVSRAIAPLMLRNRQGQFGYATVRISGSNIPSSVAFLQSAWKKVNPDTKFEYQFFDEQLSATYSLLGDAASIISMLSFLAVLISCMGLLGMATYTAETRQKEIGIRKVLGSSVTQVIVLLSKSYLILLAIAVVIAVPIAFIINTVWLQAFASRVTISPLLLLINVLLLTVISLAIVLSQAWRVSVANPVKSLRTE</sequence>
<organism evidence="9 10">
    <name type="scientific">Danxiaibacter flavus</name>
    <dbReference type="NCBI Taxonomy" id="3049108"/>
    <lineage>
        <taxon>Bacteria</taxon>
        <taxon>Pseudomonadati</taxon>
        <taxon>Bacteroidota</taxon>
        <taxon>Chitinophagia</taxon>
        <taxon>Chitinophagales</taxon>
        <taxon>Chitinophagaceae</taxon>
        <taxon>Danxiaibacter</taxon>
    </lineage>
</organism>
<name>A0ABV3ZB73_9BACT</name>